<protein>
    <submittedName>
        <fullName evidence="2">Type IX secretion system membrane protein, PorP/SprF family</fullName>
    </submittedName>
</protein>
<gene>
    <name evidence="2" type="ORF">SAMN00777080_1606</name>
</gene>
<dbReference type="InterPro" id="IPR019861">
    <property type="entry name" value="PorP/SprF_Bacteroidetes"/>
</dbReference>
<dbReference type="STRING" id="758820.SAMN00777080_1606"/>
<dbReference type="OrthoDB" id="1186563at2"/>
<feature type="signal peptide" evidence="1">
    <location>
        <begin position="1"/>
        <end position="19"/>
    </location>
</feature>
<sequence length="340" mass="38732">MKRILLMISLTFVFGISQAQDVQFSQFYASPLYLNPAFAGSSEMTRIGINFRNQWPSLDQTFVTFSAYADHFIDEKNSGIGIIINGSRESLANLQNTEVGLVYSYRVRLGESGFLHMGIQGSWATRSASFDEVVLSTQLDINRGVVIPGGNGGSISDDRQRSFADFHSGMLYYNDRFWFGFSGHHLTQPNISYLEFDRDVLPIRYSAHGGVKFDLTPGGINDYFNNTQQERTFSLAFNYKRQGVFDQLDFGMELYFEPIVLGFWYRGFPTRIGLPNNEALIGLIGFSLQNGIDLGYSYDFTLSQLGWRQSGGAHEVSMRYSFVDQFLKKNFRKRMPTFKY</sequence>
<dbReference type="AlphaFoldDB" id="A0A1W2H296"/>
<reference evidence="3" key="1">
    <citation type="submission" date="2017-04" db="EMBL/GenBank/DDBJ databases">
        <authorList>
            <person name="Varghese N."/>
            <person name="Submissions S."/>
        </authorList>
    </citation>
    <scope>NUCLEOTIDE SEQUENCE [LARGE SCALE GENOMIC DNA]</scope>
    <source>
        <strain evidence="3">DSM 16537</strain>
    </source>
</reference>
<dbReference type="Pfam" id="PF11751">
    <property type="entry name" value="PorP_SprF"/>
    <property type="match status" value="1"/>
</dbReference>
<dbReference type="Proteomes" id="UP000192333">
    <property type="component" value="Chromosome I"/>
</dbReference>
<dbReference type="NCBIfam" id="TIGR03519">
    <property type="entry name" value="T9SS_PorP_fam"/>
    <property type="match status" value="1"/>
</dbReference>
<evidence type="ECO:0000256" key="1">
    <source>
        <dbReference type="SAM" id="SignalP"/>
    </source>
</evidence>
<dbReference type="EMBL" id="LT838813">
    <property type="protein sequence ID" value="SMD43033.1"/>
    <property type="molecule type" value="Genomic_DNA"/>
</dbReference>
<dbReference type="RefSeq" id="WP_084119776.1">
    <property type="nucleotide sequence ID" value="NZ_LT838813.1"/>
</dbReference>
<keyword evidence="1" id="KW-0732">Signal</keyword>
<evidence type="ECO:0000313" key="3">
    <source>
        <dbReference type="Proteomes" id="UP000192333"/>
    </source>
</evidence>
<accession>A0A1W2H296</accession>
<name>A0A1W2H296_9BACT</name>
<proteinExistence type="predicted"/>
<organism evidence="2 3">
    <name type="scientific">Aquiflexum balticum DSM 16537</name>
    <dbReference type="NCBI Taxonomy" id="758820"/>
    <lineage>
        <taxon>Bacteria</taxon>
        <taxon>Pseudomonadati</taxon>
        <taxon>Bacteroidota</taxon>
        <taxon>Cytophagia</taxon>
        <taxon>Cytophagales</taxon>
        <taxon>Cyclobacteriaceae</taxon>
        <taxon>Aquiflexum</taxon>
    </lineage>
</organism>
<evidence type="ECO:0000313" key="2">
    <source>
        <dbReference type="EMBL" id="SMD43033.1"/>
    </source>
</evidence>
<feature type="chain" id="PRO_5013162176" evidence="1">
    <location>
        <begin position="20"/>
        <end position="340"/>
    </location>
</feature>
<keyword evidence="3" id="KW-1185">Reference proteome</keyword>